<proteinExistence type="inferred from homology"/>
<evidence type="ECO:0000256" key="4">
    <source>
        <dbReference type="ARBA" id="ARBA00023787"/>
    </source>
</evidence>
<evidence type="ECO:0000313" key="8">
    <source>
        <dbReference type="EMBL" id="CAG8587379.1"/>
    </source>
</evidence>
<dbReference type="AlphaFoldDB" id="A0A9N9C4B9"/>
<evidence type="ECO:0000256" key="6">
    <source>
        <dbReference type="ARBA" id="ARBA00032058"/>
    </source>
</evidence>
<comment type="similarity">
    <text evidence="4">Belongs to the peroxiredoxin-like PRXL2 family. PRXL2A subfamily.</text>
</comment>
<dbReference type="Proteomes" id="UP000789831">
    <property type="component" value="Unassembled WGS sequence"/>
</dbReference>
<evidence type="ECO:0000256" key="2">
    <source>
        <dbReference type="ARBA" id="ARBA00022490"/>
    </source>
</evidence>
<dbReference type="EMBL" id="CAJVPL010001783">
    <property type="protein sequence ID" value="CAG8587379.1"/>
    <property type="molecule type" value="Genomic_DNA"/>
</dbReference>
<keyword evidence="2" id="KW-0963">Cytoplasm</keyword>
<sequence length="253" mass="28443">MSKKEIASDLDKSKILSAELPTPMTSYNLLREIELTDLRSNNNDTDATKKIKACSLWEKTPCLVLVVRRPGCWLCRQEAVKLATYRELITNKLGINMIAVVHETVGKQVSDFNMDYWKGSIYLDESKGFYRALGNGDLRWESIFGMFKPKVVKNYLRQKKEINCDGNMVGEGRILGGLLILNPGDQGVAFDYREKIMGDHAPLEHVLQACYQVSSTKNADPGLKQQVEKVVEKLKKEGYKRAEACSVGGSCEL</sequence>
<reference evidence="8" key="1">
    <citation type="submission" date="2021-06" db="EMBL/GenBank/DDBJ databases">
        <authorList>
            <person name="Kallberg Y."/>
            <person name="Tangrot J."/>
            <person name="Rosling A."/>
        </authorList>
    </citation>
    <scope>NUCLEOTIDE SEQUENCE</scope>
    <source>
        <strain evidence="8">MT106</strain>
    </source>
</reference>
<protein>
    <recommendedName>
        <fullName evidence="5">Peroxiredoxin-like 2A</fullName>
    </recommendedName>
    <alternativeName>
        <fullName evidence="7">Peroxiredoxin-like 2 activated in M-CSF stimulated monocytes</fullName>
    </alternativeName>
    <alternativeName>
        <fullName evidence="6">Redox-regulatory protein FAM213A</fullName>
    </alternativeName>
</protein>
<evidence type="ECO:0000256" key="1">
    <source>
        <dbReference type="ARBA" id="ARBA00004496"/>
    </source>
</evidence>
<evidence type="ECO:0000256" key="5">
    <source>
        <dbReference type="ARBA" id="ARBA00023849"/>
    </source>
</evidence>
<comment type="caution">
    <text evidence="8">The sequence shown here is derived from an EMBL/GenBank/DDBJ whole genome shotgun (WGS) entry which is preliminary data.</text>
</comment>
<dbReference type="GO" id="GO:0005737">
    <property type="term" value="C:cytoplasm"/>
    <property type="evidence" value="ECO:0007669"/>
    <property type="project" value="UniProtKB-SubCell"/>
</dbReference>
<dbReference type="OrthoDB" id="40334at2759"/>
<dbReference type="PANTHER" id="PTHR28630">
    <property type="match status" value="1"/>
</dbReference>
<organism evidence="8 9">
    <name type="scientific">Ambispora gerdemannii</name>
    <dbReference type="NCBI Taxonomy" id="144530"/>
    <lineage>
        <taxon>Eukaryota</taxon>
        <taxon>Fungi</taxon>
        <taxon>Fungi incertae sedis</taxon>
        <taxon>Mucoromycota</taxon>
        <taxon>Glomeromycotina</taxon>
        <taxon>Glomeromycetes</taxon>
        <taxon>Archaeosporales</taxon>
        <taxon>Ambisporaceae</taxon>
        <taxon>Ambispora</taxon>
    </lineage>
</organism>
<evidence type="ECO:0000313" key="9">
    <source>
        <dbReference type="Proteomes" id="UP000789831"/>
    </source>
</evidence>
<evidence type="ECO:0000256" key="7">
    <source>
        <dbReference type="ARBA" id="ARBA00032129"/>
    </source>
</evidence>
<name>A0A9N9C4B9_9GLOM</name>
<keyword evidence="9" id="KW-1185">Reference proteome</keyword>
<dbReference type="Pfam" id="PF13911">
    <property type="entry name" value="AhpC-TSA_2"/>
    <property type="match status" value="1"/>
</dbReference>
<dbReference type="PANTHER" id="PTHR28630:SF31">
    <property type="entry name" value="PEROXIREDOXIN-LIKE 2A"/>
    <property type="match status" value="1"/>
</dbReference>
<gene>
    <name evidence="8" type="ORF">AGERDE_LOCUS8431</name>
</gene>
<evidence type="ECO:0000256" key="3">
    <source>
        <dbReference type="ARBA" id="ARBA00023284"/>
    </source>
</evidence>
<dbReference type="InterPro" id="IPR032801">
    <property type="entry name" value="PXL2A/B/C"/>
</dbReference>
<accession>A0A9N9C4B9</accession>
<keyword evidence="3" id="KW-0676">Redox-active center</keyword>
<comment type="subcellular location">
    <subcellularLocation>
        <location evidence="1">Cytoplasm</location>
    </subcellularLocation>
</comment>